<keyword evidence="6" id="KW-1185">Reference proteome</keyword>
<sequence length="246" mass="26451">MNILIIGATSAIAKATARLYVKQSNVNFVLVARNPAGLQELAADLTARGAASVSTLEKDFSENQGYETVVNHATEQLGSLDLVLMAHSILGDQQQCEASVAAMQEMMQVNAISSMSLLTLLANQMESQGKGTIAFISSVAGDRGRPSNYVYGSSKAVVTTFLQGLRARLAKSGVHVVTIKPGFVDTPMTAEIEKGGPLWAQPDDIAKGIARAVEKKSNVVYLPWFWRGIMAIIIHIPEFVFKKLSL</sequence>
<dbReference type="NCBIfam" id="NF005489">
    <property type="entry name" value="PRK07102.1"/>
    <property type="match status" value="1"/>
</dbReference>
<dbReference type="EMBL" id="CACSIO010000001">
    <property type="protein sequence ID" value="CAA0084706.1"/>
    <property type="molecule type" value="Genomic_DNA"/>
</dbReference>
<accession>A0A5S9Q8Q3</accession>
<proteinExistence type="inferred from homology"/>
<reference evidence="5 6" key="1">
    <citation type="submission" date="2019-11" db="EMBL/GenBank/DDBJ databases">
        <authorList>
            <person name="Holert J."/>
        </authorList>
    </citation>
    <scope>NUCLEOTIDE SEQUENCE [LARGE SCALE GENOMIC DNA]</scope>
    <source>
        <strain evidence="4">BC5_2</strain>
        <strain evidence="3">SB11_3</strain>
    </source>
</reference>
<dbReference type="InterPro" id="IPR002347">
    <property type="entry name" value="SDR_fam"/>
</dbReference>
<dbReference type="Proteomes" id="UP000434580">
    <property type="component" value="Unassembled WGS sequence"/>
</dbReference>
<dbReference type="EC" id="1.1.1.333" evidence="4"/>
<dbReference type="Gene3D" id="3.40.50.720">
    <property type="entry name" value="NAD(P)-binding Rossmann-like Domain"/>
    <property type="match status" value="1"/>
</dbReference>
<dbReference type="GO" id="GO:0016020">
    <property type="term" value="C:membrane"/>
    <property type="evidence" value="ECO:0007669"/>
    <property type="project" value="TreeGrafter"/>
</dbReference>
<evidence type="ECO:0000313" key="3">
    <source>
        <dbReference type="EMBL" id="CAA0084706.1"/>
    </source>
</evidence>
<organism evidence="4 5">
    <name type="scientific">BD1-7 clade bacterium</name>
    <dbReference type="NCBI Taxonomy" id="2029982"/>
    <lineage>
        <taxon>Bacteria</taxon>
        <taxon>Pseudomonadati</taxon>
        <taxon>Pseudomonadota</taxon>
        <taxon>Gammaproteobacteria</taxon>
        <taxon>Cellvibrionales</taxon>
        <taxon>Spongiibacteraceae</taxon>
        <taxon>BD1-7 clade</taxon>
    </lineage>
</organism>
<evidence type="ECO:0000313" key="5">
    <source>
        <dbReference type="Proteomes" id="UP000434580"/>
    </source>
</evidence>
<protein>
    <submittedName>
        <fullName evidence="4">Decaprenylphosphoryl-2-keto-beta-D-erythro-pentose reductase</fullName>
        <ecNumber evidence="4">1.1.1.333</ecNumber>
    </submittedName>
</protein>
<dbReference type="Proteomes" id="UP000441399">
    <property type="component" value="Unassembled WGS sequence"/>
</dbReference>
<dbReference type="EMBL" id="CACSII010000017">
    <property type="protein sequence ID" value="CAA0113593.1"/>
    <property type="molecule type" value="Genomic_DNA"/>
</dbReference>
<dbReference type="PANTHER" id="PTHR44196">
    <property type="entry name" value="DEHYDROGENASE/REDUCTASE SDR FAMILY MEMBER 7B"/>
    <property type="match status" value="1"/>
</dbReference>
<dbReference type="PRINTS" id="PR00081">
    <property type="entry name" value="GDHRDH"/>
</dbReference>
<dbReference type="AlphaFoldDB" id="A0A5S9Q8Q3"/>
<comment type="similarity">
    <text evidence="1">Belongs to the short-chain dehydrogenases/reductases (SDR) family.</text>
</comment>
<dbReference type="OrthoDB" id="335726at2"/>
<keyword evidence="2 4" id="KW-0560">Oxidoreductase</keyword>
<evidence type="ECO:0000256" key="1">
    <source>
        <dbReference type="ARBA" id="ARBA00006484"/>
    </source>
</evidence>
<evidence type="ECO:0000313" key="4">
    <source>
        <dbReference type="EMBL" id="CAA0113593.1"/>
    </source>
</evidence>
<dbReference type="InterPro" id="IPR036291">
    <property type="entry name" value="NAD(P)-bd_dom_sf"/>
</dbReference>
<evidence type="ECO:0000256" key="2">
    <source>
        <dbReference type="ARBA" id="ARBA00023002"/>
    </source>
</evidence>
<dbReference type="GO" id="GO:0016491">
    <property type="term" value="F:oxidoreductase activity"/>
    <property type="evidence" value="ECO:0007669"/>
    <property type="project" value="UniProtKB-KW"/>
</dbReference>
<dbReference type="PANTHER" id="PTHR44196:SF1">
    <property type="entry name" value="DEHYDROGENASE_REDUCTASE SDR FAMILY MEMBER 7B"/>
    <property type="match status" value="1"/>
</dbReference>
<dbReference type="SUPFAM" id="SSF51735">
    <property type="entry name" value="NAD(P)-binding Rossmann-fold domains"/>
    <property type="match status" value="1"/>
</dbReference>
<evidence type="ECO:0000313" key="6">
    <source>
        <dbReference type="Proteomes" id="UP000441399"/>
    </source>
</evidence>
<name>A0A5S9Q8Q3_9GAMM</name>
<gene>
    <name evidence="4" type="primary">dprE2</name>
    <name evidence="3" type="synonym">dprE2_1</name>
    <name evidence="4" type="ORF">DPBNPPHM_01693</name>
    <name evidence="3" type="ORF">OPDIPICF_00716</name>
</gene>
<dbReference type="Pfam" id="PF00106">
    <property type="entry name" value="adh_short"/>
    <property type="match status" value="1"/>
</dbReference>